<feature type="chain" id="PRO_5017210049" evidence="4">
    <location>
        <begin position="20"/>
        <end position="431"/>
    </location>
</feature>
<evidence type="ECO:0000256" key="3">
    <source>
        <dbReference type="ARBA" id="ARBA00022801"/>
    </source>
</evidence>
<keyword evidence="1" id="KW-0645">Protease</keyword>
<dbReference type="PANTHER" id="PTHR11010:SF38">
    <property type="entry name" value="LYSOSOMAL PRO-X CARBOXYPEPTIDASE"/>
    <property type="match status" value="1"/>
</dbReference>
<proteinExistence type="predicted"/>
<dbReference type="InterPro" id="IPR008761">
    <property type="entry name" value="Peptidase_S37"/>
</dbReference>
<feature type="signal peptide" evidence="4">
    <location>
        <begin position="1"/>
        <end position="19"/>
    </location>
</feature>
<gene>
    <name evidence="5" type="ORF">SAMN05421818_10882</name>
</gene>
<dbReference type="STRING" id="702745.SAMN05421818_10882"/>
<dbReference type="PANTHER" id="PTHR11010">
    <property type="entry name" value="PROTEASE S28 PRO-X CARBOXYPEPTIDASE-RELATED"/>
    <property type="match status" value="1"/>
</dbReference>
<protein>
    <submittedName>
        <fullName evidence="5">PS-10 peptidase S37</fullName>
    </submittedName>
</protein>
<dbReference type="ESTHER" id="9flao-a0a1g8duz9">
    <property type="family name" value="Peptidase_S37"/>
</dbReference>
<dbReference type="SUPFAM" id="SSF53474">
    <property type="entry name" value="alpha/beta-Hydrolases"/>
    <property type="match status" value="1"/>
</dbReference>
<accession>A0A1G8DUZ9</accession>
<name>A0A1G8DUZ9_9FLAO</name>
<evidence type="ECO:0000256" key="1">
    <source>
        <dbReference type="ARBA" id="ARBA00022670"/>
    </source>
</evidence>
<dbReference type="RefSeq" id="WP_090407594.1">
    <property type="nucleotide sequence ID" value="NZ_FNDQ01000008.1"/>
</dbReference>
<keyword evidence="3" id="KW-0378">Hydrolase</keyword>
<evidence type="ECO:0000256" key="2">
    <source>
        <dbReference type="ARBA" id="ARBA00022729"/>
    </source>
</evidence>
<evidence type="ECO:0000313" key="6">
    <source>
        <dbReference type="Proteomes" id="UP000243588"/>
    </source>
</evidence>
<reference evidence="6" key="1">
    <citation type="submission" date="2016-10" db="EMBL/GenBank/DDBJ databases">
        <authorList>
            <person name="Varghese N."/>
            <person name="Submissions S."/>
        </authorList>
    </citation>
    <scope>NUCLEOTIDE SEQUENCE [LARGE SCALE GENOMIC DNA]</scope>
    <source>
        <strain evidence="6">DSM 23313</strain>
    </source>
</reference>
<organism evidence="5 6">
    <name type="scientific">Myroides phaeus</name>
    <dbReference type="NCBI Taxonomy" id="702745"/>
    <lineage>
        <taxon>Bacteria</taxon>
        <taxon>Pseudomonadati</taxon>
        <taxon>Bacteroidota</taxon>
        <taxon>Flavobacteriia</taxon>
        <taxon>Flavobacteriales</taxon>
        <taxon>Flavobacteriaceae</taxon>
        <taxon>Myroides</taxon>
    </lineage>
</organism>
<dbReference type="EMBL" id="FNDQ01000008">
    <property type="protein sequence ID" value="SDH61512.1"/>
    <property type="molecule type" value="Genomic_DNA"/>
</dbReference>
<dbReference type="Proteomes" id="UP000243588">
    <property type="component" value="Unassembled WGS sequence"/>
</dbReference>
<evidence type="ECO:0000256" key="4">
    <source>
        <dbReference type="SAM" id="SignalP"/>
    </source>
</evidence>
<sequence length="431" mass="50358">MQKTLTTLLFLCFYLLSFAHPDKKTVEQALYNLKNVTFKQIETNDDSYLLYELFIRQLVDHKDPSKGYFKQKVHYYHRGFDRPTIMETNGYNLYVRASEMVSYLNSNYLNIEHRYFGESIPDGKPWEFLTMEQVTTDLHEINTLFRELYQGKWISTGISKGGQTAIYYKYFYPNDVDVAIPYVAPFNQSLEEPRIYPFLEQVGDKTCRDKIYNIQISLFKNKKAILEKLNWYAKGANLTFDYLGSLEKAFEYAVLEYSFGFWQSGHSCAVFPNTTNLDELTEHFLSVSNIDFFSDKTIERFASHFYQAGTQLGYYGYDITPFKQYVSFDKNPLATFMPKGTTYDVFSDELIQKVKTWLDTEANNILYVYGETDTWSASMVIPTKQVNSKSFVLPGKDHGQARVKNMTPQMRKDFFKSLEQMTGLKPQTQTL</sequence>
<dbReference type="Pfam" id="PF05576">
    <property type="entry name" value="Peptidase_S37"/>
    <property type="match status" value="1"/>
</dbReference>
<dbReference type="AlphaFoldDB" id="A0A1G8DUZ9"/>
<keyword evidence="2 4" id="KW-0732">Signal</keyword>
<dbReference type="GO" id="GO:0006508">
    <property type="term" value="P:proteolysis"/>
    <property type="evidence" value="ECO:0007669"/>
    <property type="project" value="UniProtKB-KW"/>
</dbReference>
<dbReference type="GO" id="GO:0008239">
    <property type="term" value="F:dipeptidyl-peptidase activity"/>
    <property type="evidence" value="ECO:0007669"/>
    <property type="project" value="TreeGrafter"/>
</dbReference>
<keyword evidence="6" id="KW-1185">Reference proteome</keyword>
<dbReference type="InterPro" id="IPR029058">
    <property type="entry name" value="AB_hydrolase_fold"/>
</dbReference>
<evidence type="ECO:0000313" key="5">
    <source>
        <dbReference type="EMBL" id="SDH61512.1"/>
    </source>
</evidence>
<dbReference type="Gene3D" id="3.40.50.1820">
    <property type="entry name" value="alpha/beta hydrolase"/>
    <property type="match status" value="1"/>
</dbReference>